<dbReference type="SUPFAM" id="SSF81383">
    <property type="entry name" value="F-box domain"/>
    <property type="match status" value="1"/>
</dbReference>
<protein>
    <recommendedName>
        <fullName evidence="1">F-box domain-containing protein</fullName>
    </recommendedName>
</protein>
<name>A0A7J6WDW4_THATH</name>
<dbReference type="EMBL" id="JABWDY010018563">
    <property type="protein sequence ID" value="KAF5194555.1"/>
    <property type="molecule type" value="Genomic_DNA"/>
</dbReference>
<evidence type="ECO:0000313" key="2">
    <source>
        <dbReference type="EMBL" id="KAF5194555.1"/>
    </source>
</evidence>
<dbReference type="Pfam" id="PF12937">
    <property type="entry name" value="F-box-like"/>
    <property type="match status" value="1"/>
</dbReference>
<sequence length="181" mass="20584">MEVINDLPQDICRVTKGIYNILYDIFSRIPAEILVTLKAVCKLWQTIITDDQEFATTHLNRLRNSGEDYRHNHFLVNKVGPDDEQYDDELISTLQYVNSSGVGNKFQVKLDFAQLMELLQGYQRDISCLRKEAKVLHRTGIAAAKKGATLSAGAGIALWSPSKPDFVPILECPSRTYYRFQ</sequence>
<dbReference type="InterPro" id="IPR001810">
    <property type="entry name" value="F-box_dom"/>
</dbReference>
<dbReference type="AlphaFoldDB" id="A0A7J6WDW4"/>
<accession>A0A7J6WDW4</accession>
<dbReference type="InterPro" id="IPR036047">
    <property type="entry name" value="F-box-like_dom_sf"/>
</dbReference>
<evidence type="ECO:0000259" key="1">
    <source>
        <dbReference type="Pfam" id="PF12937"/>
    </source>
</evidence>
<evidence type="ECO:0000313" key="3">
    <source>
        <dbReference type="Proteomes" id="UP000554482"/>
    </source>
</evidence>
<keyword evidence="3" id="KW-1185">Reference proteome</keyword>
<gene>
    <name evidence="2" type="ORF">FRX31_015859</name>
</gene>
<reference evidence="2 3" key="1">
    <citation type="submission" date="2020-06" db="EMBL/GenBank/DDBJ databases">
        <title>Transcriptomic and genomic resources for Thalictrum thalictroides and T. hernandezii: Facilitating candidate gene discovery in an emerging model plant lineage.</title>
        <authorList>
            <person name="Arias T."/>
            <person name="Riano-Pachon D.M."/>
            <person name="Di Stilio V.S."/>
        </authorList>
    </citation>
    <scope>NUCLEOTIDE SEQUENCE [LARGE SCALE GENOMIC DNA]</scope>
    <source>
        <strain evidence="3">cv. WT478/WT964</strain>
        <tissue evidence="2">Leaves</tissue>
    </source>
</reference>
<dbReference type="Proteomes" id="UP000554482">
    <property type="component" value="Unassembled WGS sequence"/>
</dbReference>
<feature type="domain" description="F-box" evidence="1">
    <location>
        <begin position="21"/>
        <end position="51"/>
    </location>
</feature>
<dbReference type="Gene3D" id="1.20.1280.50">
    <property type="match status" value="1"/>
</dbReference>
<comment type="caution">
    <text evidence="2">The sequence shown here is derived from an EMBL/GenBank/DDBJ whole genome shotgun (WGS) entry which is preliminary data.</text>
</comment>
<proteinExistence type="predicted"/>
<organism evidence="2 3">
    <name type="scientific">Thalictrum thalictroides</name>
    <name type="common">Rue-anemone</name>
    <name type="synonym">Anemone thalictroides</name>
    <dbReference type="NCBI Taxonomy" id="46969"/>
    <lineage>
        <taxon>Eukaryota</taxon>
        <taxon>Viridiplantae</taxon>
        <taxon>Streptophyta</taxon>
        <taxon>Embryophyta</taxon>
        <taxon>Tracheophyta</taxon>
        <taxon>Spermatophyta</taxon>
        <taxon>Magnoliopsida</taxon>
        <taxon>Ranunculales</taxon>
        <taxon>Ranunculaceae</taxon>
        <taxon>Thalictroideae</taxon>
        <taxon>Thalictrum</taxon>
    </lineage>
</organism>